<feature type="compositionally biased region" description="Polar residues" evidence="1">
    <location>
        <begin position="353"/>
        <end position="368"/>
    </location>
</feature>
<feature type="compositionally biased region" description="Polar residues" evidence="1">
    <location>
        <begin position="247"/>
        <end position="260"/>
    </location>
</feature>
<dbReference type="Proteomes" id="UP000054560">
    <property type="component" value="Unassembled WGS sequence"/>
</dbReference>
<gene>
    <name evidence="2" type="ORF">SARC_08259</name>
</gene>
<feature type="compositionally biased region" description="Basic and acidic residues" evidence="1">
    <location>
        <begin position="263"/>
        <end position="278"/>
    </location>
</feature>
<dbReference type="EMBL" id="KQ242321">
    <property type="protein sequence ID" value="KNC79353.1"/>
    <property type="molecule type" value="Genomic_DNA"/>
</dbReference>
<feature type="compositionally biased region" description="Basic and acidic residues" evidence="1">
    <location>
        <begin position="709"/>
        <end position="719"/>
    </location>
</feature>
<evidence type="ECO:0000313" key="3">
    <source>
        <dbReference type="Proteomes" id="UP000054560"/>
    </source>
</evidence>
<organism evidence="2 3">
    <name type="scientific">Sphaeroforma arctica JP610</name>
    <dbReference type="NCBI Taxonomy" id="667725"/>
    <lineage>
        <taxon>Eukaryota</taxon>
        <taxon>Ichthyosporea</taxon>
        <taxon>Ichthyophonida</taxon>
        <taxon>Sphaeroforma</taxon>
    </lineage>
</organism>
<protein>
    <submittedName>
        <fullName evidence="2">Uncharacterized protein</fullName>
    </submittedName>
</protein>
<feature type="compositionally biased region" description="Polar residues" evidence="1">
    <location>
        <begin position="490"/>
        <end position="510"/>
    </location>
</feature>
<dbReference type="GeneID" id="25908763"/>
<feature type="region of interest" description="Disordered" evidence="1">
    <location>
        <begin position="886"/>
        <end position="992"/>
    </location>
</feature>
<evidence type="ECO:0000256" key="1">
    <source>
        <dbReference type="SAM" id="MobiDB-lite"/>
    </source>
</evidence>
<name>A0A0L0FTV3_9EUKA</name>
<feature type="non-terminal residue" evidence="2">
    <location>
        <position position="1"/>
    </location>
</feature>
<dbReference type="AlphaFoldDB" id="A0A0L0FTV3"/>
<feature type="compositionally biased region" description="Basic and acidic residues" evidence="1">
    <location>
        <begin position="746"/>
        <end position="766"/>
    </location>
</feature>
<feature type="compositionally biased region" description="Basic residues" evidence="1">
    <location>
        <begin position="602"/>
        <end position="614"/>
    </location>
</feature>
<evidence type="ECO:0000313" key="2">
    <source>
        <dbReference type="EMBL" id="KNC79353.1"/>
    </source>
</evidence>
<feature type="compositionally biased region" description="Basic and acidic residues" evidence="1">
    <location>
        <begin position="930"/>
        <end position="950"/>
    </location>
</feature>
<keyword evidence="3" id="KW-1185">Reference proteome</keyword>
<sequence>QGRHVRWALSVEKDSQAKNAIKNQDDFANFLDRARVGKERRNNVKLHKHRSKGISEEANERFNAHYSAMTRKDATPPTPASHDRRSSMDAAINRAADVPKLQLSERACSELPRPSANPNVGQLSYAQVADPTLAQSPNSEPSMRAIITRTTSITSIKYNPSIEYLTAPFSTGHFVPSEGFFTDDEGSHEGCVQSQSFGTRTVHMGVQDSLMGLNSHEGDDACVDRAVGKDSSRSHRHSNSVKPRGVTDSSMSMQRISSYTFGKEGDEKYSMESHDDYGKPGTSSGTWNGTTGMRTNSFRNAVQAQAVKSEYLSVANREVTPGPMPKRKGRFSVTPKLDLPRSPPLSPRRTLSEQATSMAKNSNSTGTMTIRARPGSARKFKVSPVVAKDTTQCAGGTKKLGFPVMPDMNRAHTSQTPTRMTLSKTLDAELGVANGVDGADSGDRIVQVPQVQRNTHALPVRPALNSHASALDDAFNRPSPTQNQNQNQNDRVSTRTLAKNTGLESTSPTQRGAAKRPPSPLRLKVSAEYDYNDIHSPQTPSDIHMNKTTDSRQDPSITPRILEHAPSTENVTIDVTKSLNTTLSPRLWDGREIPVEQDKSPSRKTKSHSRRHSTGKAFKGLVKLARSASAYTGVGSSGNMTTGSPHTAKRTNSDLDNTTVQVPEGSINGTGQWESKDVKSTRETDWRRRSSGTDVFESKATLRKQPVRRTSERDKDRSWGRSYQQIFSPSKWGKSGWGSLQNVNPADKDSAQSRTDSINRKDSHSDEEGEAAAEAGEATEGSEGNANARDSMEAVLLPPEQPTPGTPSGLSVGRRNSDLHLATTPKHTRVPVKGLMRSDSDSGVLGASRLDVSRDISEESTTDTDTSLPRNTKWRLIQTRLRAFKGSSSTSFRAQVDRNNSTNSSVDKIHSLPNRTMVYPLESRGTKIPTEMRHSRERSKDGDKGHKDDNYASDNRMSKLFRSKSSSNSTKEGEVQENGRDRGAQDEKQKNS</sequence>
<feature type="compositionally biased region" description="Basic and acidic residues" evidence="1">
    <location>
        <begin position="590"/>
        <end position="601"/>
    </location>
</feature>
<reference evidence="2 3" key="1">
    <citation type="submission" date="2011-02" db="EMBL/GenBank/DDBJ databases">
        <title>The Genome Sequence of Sphaeroforma arctica JP610.</title>
        <authorList>
            <consortium name="The Broad Institute Genome Sequencing Platform"/>
            <person name="Russ C."/>
            <person name="Cuomo C."/>
            <person name="Young S.K."/>
            <person name="Zeng Q."/>
            <person name="Gargeya S."/>
            <person name="Alvarado L."/>
            <person name="Berlin A."/>
            <person name="Chapman S.B."/>
            <person name="Chen Z."/>
            <person name="Freedman E."/>
            <person name="Gellesch M."/>
            <person name="Goldberg J."/>
            <person name="Griggs A."/>
            <person name="Gujja S."/>
            <person name="Heilman E."/>
            <person name="Heiman D."/>
            <person name="Howarth C."/>
            <person name="Mehta T."/>
            <person name="Neiman D."/>
            <person name="Pearson M."/>
            <person name="Roberts A."/>
            <person name="Saif S."/>
            <person name="Shea T."/>
            <person name="Shenoy N."/>
            <person name="Sisk P."/>
            <person name="Stolte C."/>
            <person name="Sykes S."/>
            <person name="White J."/>
            <person name="Yandava C."/>
            <person name="Burger G."/>
            <person name="Gray M.W."/>
            <person name="Holland P.W.H."/>
            <person name="King N."/>
            <person name="Lang F.B.F."/>
            <person name="Roger A.J."/>
            <person name="Ruiz-Trillo I."/>
            <person name="Haas B."/>
            <person name="Nusbaum C."/>
            <person name="Birren B."/>
        </authorList>
    </citation>
    <scope>NUCLEOTIDE SEQUENCE [LARGE SCALE GENOMIC DNA]</scope>
    <source>
        <strain evidence="2 3">JP610</strain>
    </source>
</reference>
<dbReference type="RefSeq" id="XP_014153255.1">
    <property type="nucleotide sequence ID" value="XM_014297780.1"/>
</dbReference>
<feature type="compositionally biased region" description="Basic and acidic residues" evidence="1">
    <location>
        <begin position="971"/>
        <end position="992"/>
    </location>
</feature>
<feature type="compositionally biased region" description="Basic and acidic residues" evidence="1">
    <location>
        <begin position="674"/>
        <end position="688"/>
    </location>
</feature>
<feature type="compositionally biased region" description="Low complexity" evidence="1">
    <location>
        <begin position="958"/>
        <end position="970"/>
    </location>
</feature>
<feature type="compositionally biased region" description="Low complexity" evidence="1">
    <location>
        <begin position="730"/>
        <end position="739"/>
    </location>
</feature>
<feature type="compositionally biased region" description="Basic and acidic residues" evidence="1">
    <location>
        <begin position="544"/>
        <end position="553"/>
    </location>
</feature>
<feature type="compositionally biased region" description="Polar residues" evidence="1">
    <location>
        <begin position="654"/>
        <end position="673"/>
    </location>
</feature>
<feature type="region of interest" description="Disordered" evidence="1">
    <location>
        <begin position="227"/>
        <end position="286"/>
    </location>
</feature>
<feature type="compositionally biased region" description="Low complexity" evidence="1">
    <location>
        <begin position="772"/>
        <end position="788"/>
    </location>
</feature>
<accession>A0A0L0FTV3</accession>
<feature type="region of interest" description="Disordered" evidence="1">
    <location>
        <begin position="590"/>
        <end position="616"/>
    </location>
</feature>
<feature type="compositionally biased region" description="Polar residues" evidence="1">
    <location>
        <begin position="886"/>
        <end position="906"/>
    </location>
</feature>
<proteinExistence type="predicted"/>
<feature type="region of interest" description="Disordered" evidence="1">
    <location>
        <begin position="471"/>
        <end position="555"/>
    </location>
</feature>
<feature type="region of interest" description="Disordered" evidence="1">
    <location>
        <begin position="318"/>
        <end position="370"/>
    </location>
</feature>
<feature type="region of interest" description="Disordered" evidence="1">
    <location>
        <begin position="633"/>
        <end position="846"/>
    </location>
</feature>